<sequence length="209" mass="22364">MGEDELRAAVAAERREQAALLAALEPEQWDAPTLCDGWRVREVVAHTTMPFRTSVGRVVLELVRARGSVNRMADRCARRDAGRLSPADLVAALADNAEHPWTPPGGGLAGALSHDVIHGLDIIVGLGMDRRVSPDRVAAVLAGMSPRSIGFFGADLAGVQLQATDLDWRFGTGTPLRGLAQDLLLVVCGRRLPAGRLAGADAHRFTRRP</sequence>
<dbReference type="RefSeq" id="WP_091294925.1">
    <property type="nucleotide sequence ID" value="NZ_FMDN01000006.1"/>
</dbReference>
<dbReference type="AlphaFoldDB" id="A0A1C5HYB1"/>
<dbReference type="InterPro" id="IPR017517">
    <property type="entry name" value="Maleyloyr_isom"/>
</dbReference>
<dbReference type="OrthoDB" id="5178565at2"/>
<dbReference type="STRING" id="47864.GA0070560_106256"/>
<feature type="domain" description="Mycothiol-dependent maleylpyruvate isomerase metal-binding" evidence="1">
    <location>
        <begin position="11"/>
        <end position="98"/>
    </location>
</feature>
<reference evidence="3" key="1">
    <citation type="submission" date="2016-06" db="EMBL/GenBank/DDBJ databases">
        <authorList>
            <person name="Varghese N."/>
        </authorList>
    </citation>
    <scope>NUCLEOTIDE SEQUENCE [LARGE SCALE GENOMIC DNA]</scope>
    <source>
        <strain evidence="3">DSM 43171</strain>
    </source>
</reference>
<dbReference type="InterPro" id="IPR034660">
    <property type="entry name" value="DinB/YfiT-like"/>
</dbReference>
<dbReference type="NCBIfam" id="TIGR03083">
    <property type="entry name" value="maleylpyruvate isomerase family mycothiol-dependent enzyme"/>
    <property type="match status" value="1"/>
</dbReference>
<keyword evidence="3" id="KW-1185">Reference proteome</keyword>
<evidence type="ECO:0000313" key="2">
    <source>
        <dbReference type="EMBL" id="SCG50982.1"/>
    </source>
</evidence>
<dbReference type="EMBL" id="FMDN01000006">
    <property type="protein sequence ID" value="SCG50982.1"/>
    <property type="molecule type" value="Genomic_DNA"/>
</dbReference>
<dbReference type="GO" id="GO:0046872">
    <property type="term" value="F:metal ion binding"/>
    <property type="evidence" value="ECO:0007669"/>
    <property type="project" value="InterPro"/>
</dbReference>
<protein>
    <submittedName>
        <fullName evidence="2">TIGR03083 family protein</fullName>
    </submittedName>
</protein>
<evidence type="ECO:0000259" key="1">
    <source>
        <dbReference type="Pfam" id="PF11716"/>
    </source>
</evidence>
<accession>A0A1C5HYB1</accession>
<name>A0A1C5HYB1_9ACTN</name>
<gene>
    <name evidence="2" type="ORF">GA0070560_106256</name>
</gene>
<dbReference type="Pfam" id="PF11716">
    <property type="entry name" value="MDMPI_N"/>
    <property type="match status" value="1"/>
</dbReference>
<dbReference type="SUPFAM" id="SSF109854">
    <property type="entry name" value="DinB/YfiT-like putative metalloenzymes"/>
    <property type="match status" value="1"/>
</dbReference>
<dbReference type="InterPro" id="IPR024344">
    <property type="entry name" value="MDMPI_metal-binding"/>
</dbReference>
<dbReference type="Gene3D" id="1.20.120.450">
    <property type="entry name" value="dinb family like domain"/>
    <property type="match status" value="1"/>
</dbReference>
<dbReference type="Proteomes" id="UP000199408">
    <property type="component" value="Unassembled WGS sequence"/>
</dbReference>
<proteinExistence type="predicted"/>
<evidence type="ECO:0000313" key="3">
    <source>
        <dbReference type="Proteomes" id="UP000199408"/>
    </source>
</evidence>
<organism evidence="2 3">
    <name type="scientific">Micromonospora halophytica</name>
    <dbReference type="NCBI Taxonomy" id="47864"/>
    <lineage>
        <taxon>Bacteria</taxon>
        <taxon>Bacillati</taxon>
        <taxon>Actinomycetota</taxon>
        <taxon>Actinomycetes</taxon>
        <taxon>Micromonosporales</taxon>
        <taxon>Micromonosporaceae</taxon>
        <taxon>Micromonospora</taxon>
    </lineage>
</organism>